<keyword evidence="1" id="KW-0732">Signal</keyword>
<dbReference type="AlphaFoldDB" id="A0A7J5Y6P1"/>
<feature type="chain" id="PRO_5029535563" evidence="1">
    <location>
        <begin position="16"/>
        <end position="220"/>
    </location>
</feature>
<sequence>MLPILLLLLLSPASAWIPVHDWESGNVTASVGESGQCVCHVYLPEITFPADRVEHMQQVSHDLILEVEIQMNKMISYVGTLEGYLKELSDLTVRVSMLESSADKYIKLDFELLRIELREFEVLVSQLKDSLNSTSPMFDSLYIEIRNMTLIVNQLETFDKSNLEVIRLEFAKLQKKLEEQLQSHRNHEHWQANGGPTECSFECRLSIWGLGKRLQTCKRL</sequence>
<gene>
    <name evidence="2" type="ORF">F7725_007946</name>
</gene>
<evidence type="ECO:0000313" key="2">
    <source>
        <dbReference type="EMBL" id="KAF3844783.1"/>
    </source>
</evidence>
<comment type="caution">
    <text evidence="2">The sequence shown here is derived from an EMBL/GenBank/DDBJ whole genome shotgun (WGS) entry which is preliminary data.</text>
</comment>
<organism evidence="2 3">
    <name type="scientific">Dissostichus mawsoni</name>
    <name type="common">Antarctic cod</name>
    <dbReference type="NCBI Taxonomy" id="36200"/>
    <lineage>
        <taxon>Eukaryota</taxon>
        <taxon>Metazoa</taxon>
        <taxon>Chordata</taxon>
        <taxon>Craniata</taxon>
        <taxon>Vertebrata</taxon>
        <taxon>Euteleostomi</taxon>
        <taxon>Actinopterygii</taxon>
        <taxon>Neopterygii</taxon>
        <taxon>Teleostei</taxon>
        <taxon>Neoteleostei</taxon>
        <taxon>Acanthomorphata</taxon>
        <taxon>Eupercaria</taxon>
        <taxon>Perciformes</taxon>
        <taxon>Notothenioidei</taxon>
        <taxon>Nototheniidae</taxon>
        <taxon>Dissostichus</taxon>
    </lineage>
</organism>
<keyword evidence="3" id="KW-1185">Reference proteome</keyword>
<evidence type="ECO:0000256" key="1">
    <source>
        <dbReference type="SAM" id="SignalP"/>
    </source>
</evidence>
<feature type="signal peptide" evidence="1">
    <location>
        <begin position="1"/>
        <end position="15"/>
    </location>
</feature>
<dbReference type="EMBL" id="JAAKFY010000015">
    <property type="protein sequence ID" value="KAF3844783.1"/>
    <property type="molecule type" value="Genomic_DNA"/>
</dbReference>
<dbReference type="Proteomes" id="UP000518266">
    <property type="component" value="Unassembled WGS sequence"/>
</dbReference>
<proteinExistence type="predicted"/>
<protein>
    <submittedName>
        <fullName evidence="2">Uncharacterized protein</fullName>
    </submittedName>
</protein>
<reference evidence="2 3" key="1">
    <citation type="submission" date="2020-03" db="EMBL/GenBank/DDBJ databases">
        <title>Dissostichus mawsoni Genome sequencing and assembly.</title>
        <authorList>
            <person name="Park H."/>
        </authorList>
    </citation>
    <scope>NUCLEOTIDE SEQUENCE [LARGE SCALE GENOMIC DNA]</scope>
    <source>
        <strain evidence="2">DM0001</strain>
        <tissue evidence="2">Muscle</tissue>
    </source>
</reference>
<name>A0A7J5Y6P1_DISMA</name>
<evidence type="ECO:0000313" key="3">
    <source>
        <dbReference type="Proteomes" id="UP000518266"/>
    </source>
</evidence>
<accession>A0A7J5Y6P1</accession>
<dbReference type="OrthoDB" id="8626508at2759"/>